<dbReference type="RefSeq" id="XP_062688694.1">
    <property type="nucleotide sequence ID" value="XM_062839257.1"/>
</dbReference>
<comment type="caution">
    <text evidence="1">The sequence shown here is derived from an EMBL/GenBank/DDBJ whole genome shotgun (WGS) entry which is preliminary data.</text>
</comment>
<evidence type="ECO:0000313" key="1">
    <source>
        <dbReference type="EMBL" id="KAK3485931.1"/>
    </source>
</evidence>
<dbReference type="AlphaFoldDB" id="A0AAJ0I044"/>
<name>A0AAJ0I044_9PEZI</name>
<dbReference type="Proteomes" id="UP001285908">
    <property type="component" value="Unassembled WGS sequence"/>
</dbReference>
<sequence length="149" mass="16720">MRTRWRGRENTRQSPFFHLLRPSLPRVSAVFIPSVLSPALTTEVAMSPIPVPRSPSFLHTGWGPDHRGTLGTSLRLNLPLSSYARILGWGSTTMRFLLWWCLVNKAHGGPAQHAHPSCPSSCRYHSDNSVDHFQYDPSSSVLLFFNAKP</sequence>
<keyword evidence="2" id="KW-1185">Reference proteome</keyword>
<dbReference type="EMBL" id="JAULSX010000009">
    <property type="protein sequence ID" value="KAK3485931.1"/>
    <property type="molecule type" value="Genomic_DNA"/>
</dbReference>
<protein>
    <submittedName>
        <fullName evidence="1">Uncharacterized protein</fullName>
    </submittedName>
</protein>
<accession>A0AAJ0I044</accession>
<dbReference type="GeneID" id="87876879"/>
<evidence type="ECO:0000313" key="2">
    <source>
        <dbReference type="Proteomes" id="UP001285908"/>
    </source>
</evidence>
<gene>
    <name evidence="1" type="ORF">B0T23DRAFT_408018</name>
</gene>
<reference evidence="1 2" key="1">
    <citation type="journal article" date="2023" name="Mol. Phylogenet. Evol.">
        <title>Genome-scale phylogeny and comparative genomics of the fungal order Sordariales.</title>
        <authorList>
            <person name="Hensen N."/>
            <person name="Bonometti L."/>
            <person name="Westerberg I."/>
            <person name="Brannstrom I.O."/>
            <person name="Guillou S."/>
            <person name="Cros-Aarteil S."/>
            <person name="Calhoun S."/>
            <person name="Haridas S."/>
            <person name="Kuo A."/>
            <person name="Mondo S."/>
            <person name="Pangilinan J."/>
            <person name="Riley R."/>
            <person name="LaButti K."/>
            <person name="Andreopoulos B."/>
            <person name="Lipzen A."/>
            <person name="Chen C."/>
            <person name="Yan M."/>
            <person name="Daum C."/>
            <person name="Ng V."/>
            <person name="Clum A."/>
            <person name="Steindorff A."/>
            <person name="Ohm R.A."/>
            <person name="Martin F."/>
            <person name="Silar P."/>
            <person name="Natvig D.O."/>
            <person name="Lalanne C."/>
            <person name="Gautier V."/>
            <person name="Ament-Velasquez S.L."/>
            <person name="Kruys A."/>
            <person name="Hutchinson M.I."/>
            <person name="Powell A.J."/>
            <person name="Barry K."/>
            <person name="Miller A.N."/>
            <person name="Grigoriev I.V."/>
            <person name="Debuchy R."/>
            <person name="Gladieux P."/>
            <person name="Hiltunen Thoren M."/>
            <person name="Johannesson H."/>
        </authorList>
    </citation>
    <scope>NUCLEOTIDE SEQUENCE [LARGE SCALE GENOMIC DNA]</scope>
    <source>
        <strain evidence="1 2">FGSC 10403</strain>
    </source>
</reference>
<organism evidence="1 2">
    <name type="scientific">Neurospora hispaniola</name>
    <dbReference type="NCBI Taxonomy" id="588809"/>
    <lineage>
        <taxon>Eukaryota</taxon>
        <taxon>Fungi</taxon>
        <taxon>Dikarya</taxon>
        <taxon>Ascomycota</taxon>
        <taxon>Pezizomycotina</taxon>
        <taxon>Sordariomycetes</taxon>
        <taxon>Sordariomycetidae</taxon>
        <taxon>Sordariales</taxon>
        <taxon>Sordariaceae</taxon>
        <taxon>Neurospora</taxon>
    </lineage>
</organism>
<proteinExistence type="predicted"/>